<dbReference type="SUPFAM" id="SSF109854">
    <property type="entry name" value="DinB/YfiT-like putative metalloenzymes"/>
    <property type="match status" value="1"/>
</dbReference>
<dbReference type="Gene3D" id="1.20.120.450">
    <property type="entry name" value="dinb family like domain"/>
    <property type="match status" value="1"/>
</dbReference>
<proteinExistence type="predicted"/>
<accession>E1JYB4</accession>
<name>E1JYB4_SOLFR</name>
<keyword evidence="2" id="KW-1185">Reference proteome</keyword>
<dbReference type="RefSeq" id="WP_005994557.1">
    <property type="nucleotide sequence ID" value="NZ_AECZ01000017.1"/>
</dbReference>
<dbReference type="AlphaFoldDB" id="E1JYB4"/>
<dbReference type="EMBL" id="AECZ01000017">
    <property type="protein sequence ID" value="EFL50688.1"/>
    <property type="molecule type" value="Genomic_DNA"/>
</dbReference>
<gene>
    <name evidence="1" type="ORF">DesfrDRAFT_2629</name>
</gene>
<evidence type="ECO:0000313" key="2">
    <source>
        <dbReference type="Proteomes" id="UP000006250"/>
    </source>
</evidence>
<dbReference type="eggNOG" id="ENOG5032CMK">
    <property type="taxonomic scope" value="Bacteria"/>
</dbReference>
<reference evidence="1 2" key="1">
    <citation type="submission" date="2010-08" db="EMBL/GenBank/DDBJ databases">
        <title>The draft genome of Desulfovibrio fructosovorans JJ.</title>
        <authorList>
            <consortium name="US DOE Joint Genome Institute (JGI-PGF)"/>
            <person name="Lucas S."/>
            <person name="Copeland A."/>
            <person name="Lapidus A."/>
            <person name="Cheng J.-F."/>
            <person name="Bruce D."/>
            <person name="Goodwin L."/>
            <person name="Pitluck S."/>
            <person name="Land M.L."/>
            <person name="Hauser L."/>
            <person name="Chang Y.-J."/>
            <person name="Jeffries C."/>
            <person name="Wall J.D."/>
            <person name="Stahl D.A."/>
            <person name="Arkin A.P."/>
            <person name="Dehal P."/>
            <person name="Stolyar S.M."/>
            <person name="Hazen T.C."/>
            <person name="Woyke T.J."/>
        </authorList>
    </citation>
    <scope>NUCLEOTIDE SEQUENCE [LARGE SCALE GENOMIC DNA]</scope>
    <source>
        <strain evidence="1 2">JJ</strain>
    </source>
</reference>
<sequence length="167" mass="18023">MATTTGSTVAGEIRQKLDALAAIGRGIDAGTLSRAPEGRWCPREILSHILGADGGYLPLFQAFLDADTPTLNIGVEKTYLSEEREAMDAGALCDAIQQEYEAMAAFVEGLSEEELGRKARIPQLKQSPLGEYPTLGALIAGLGSYHLQFHIDHLREVLDALEAREKA</sequence>
<comment type="caution">
    <text evidence="1">The sequence shown here is derived from an EMBL/GenBank/DDBJ whole genome shotgun (WGS) entry which is preliminary data.</text>
</comment>
<evidence type="ECO:0000313" key="1">
    <source>
        <dbReference type="EMBL" id="EFL50688.1"/>
    </source>
</evidence>
<dbReference type="OrthoDB" id="5455286at2"/>
<dbReference type="InterPro" id="IPR034660">
    <property type="entry name" value="DinB/YfiT-like"/>
</dbReference>
<organism evidence="1 2">
    <name type="scientific">Solidesulfovibrio fructosivorans JJ]</name>
    <dbReference type="NCBI Taxonomy" id="596151"/>
    <lineage>
        <taxon>Bacteria</taxon>
        <taxon>Pseudomonadati</taxon>
        <taxon>Thermodesulfobacteriota</taxon>
        <taxon>Desulfovibrionia</taxon>
        <taxon>Desulfovibrionales</taxon>
        <taxon>Desulfovibrionaceae</taxon>
        <taxon>Solidesulfovibrio</taxon>
    </lineage>
</organism>
<evidence type="ECO:0008006" key="3">
    <source>
        <dbReference type="Google" id="ProtNLM"/>
    </source>
</evidence>
<protein>
    <recommendedName>
        <fullName evidence="3">DinB-like domain-containing protein</fullName>
    </recommendedName>
</protein>
<dbReference type="Proteomes" id="UP000006250">
    <property type="component" value="Unassembled WGS sequence"/>
</dbReference>